<dbReference type="OrthoDB" id="9782003at2"/>
<gene>
    <name evidence="13" type="ORF">AWN68_00850</name>
</gene>
<keyword evidence="10 11" id="KW-0472">Membrane</keyword>
<evidence type="ECO:0000256" key="1">
    <source>
        <dbReference type="ARBA" id="ARBA00001947"/>
    </source>
</evidence>
<comment type="subcellular location">
    <subcellularLocation>
        <location evidence="2">Membrane</location>
        <topology evidence="2">Multi-pass membrane protein</topology>
    </subcellularLocation>
</comment>
<comment type="cofactor">
    <cofactor evidence="1 11">
        <name>Zn(2+)</name>
        <dbReference type="ChEBI" id="CHEBI:29105"/>
    </cofactor>
</comment>
<feature type="transmembrane region" description="Helical" evidence="11">
    <location>
        <begin position="101"/>
        <end position="124"/>
    </location>
</feature>
<evidence type="ECO:0000256" key="10">
    <source>
        <dbReference type="ARBA" id="ARBA00023136"/>
    </source>
</evidence>
<dbReference type="STRING" id="296218.AWN68_00850"/>
<evidence type="ECO:0000256" key="7">
    <source>
        <dbReference type="ARBA" id="ARBA00022833"/>
    </source>
</evidence>
<keyword evidence="14" id="KW-1185">Reference proteome</keyword>
<dbReference type="PANTHER" id="PTHR42837:SF2">
    <property type="entry name" value="MEMBRANE METALLOPROTEASE ARASP2, CHLOROPLASTIC-RELATED"/>
    <property type="match status" value="1"/>
</dbReference>
<sequence length="435" mass="48161">METIVQIAQLLLALSILVGIHEAGHMLAARFFGMKVEKFFIGFPPTIFSFKKGDTEYGLGAIPLGGFVKISGMIDESMDKEQMKQEPQPWEFRSKPAWQRLIVMLGGIIVNVIAGIIAFVILTYNQGEAYIPAKFTKEYGVVAGEIAQEVGFQTGDKVIMVNGADYDRFGDIASGTTLLTTDGYWTVDRNGQQLDLPIPKGFLNNLSDEDFQLKFLEPRQLSMVGGLQKGFDIPLQEGDKILKANGVEVQYYDQLRSEMENYAGQNVAFLIERNGQEMTVNLDVNEETQIGIALPSAFEIDEYTLAEAIPRGTSKAFGAVILNAKAMGKMFKFNGEMSARNMSGPIGIVNMFPKTWDWNAFWGITGFISMVLAFMNLLPIPALDGGHVMFLLFEMVSGKAPSDRFLENAQKVGMIILLLLMVFVFGNDILKLFGI</sequence>
<evidence type="ECO:0000313" key="13">
    <source>
        <dbReference type="EMBL" id="KYG83388.1"/>
    </source>
</evidence>
<evidence type="ECO:0000256" key="3">
    <source>
        <dbReference type="ARBA" id="ARBA00007931"/>
    </source>
</evidence>
<comment type="similarity">
    <text evidence="3 11">Belongs to the peptidase M50B family.</text>
</comment>
<accession>A0A150XXG0</accession>
<evidence type="ECO:0000256" key="6">
    <source>
        <dbReference type="ARBA" id="ARBA00022801"/>
    </source>
</evidence>
<dbReference type="EMBL" id="LRDB01000001">
    <property type="protein sequence ID" value="KYG83388.1"/>
    <property type="molecule type" value="Genomic_DNA"/>
</dbReference>
<name>A0A150XXG0_9BACT</name>
<dbReference type="CDD" id="cd06163">
    <property type="entry name" value="S2P-M50_PDZ_RseP-like"/>
    <property type="match status" value="1"/>
</dbReference>
<keyword evidence="9 11" id="KW-0482">Metalloprotease</keyword>
<evidence type="ECO:0000256" key="9">
    <source>
        <dbReference type="ARBA" id="ARBA00023049"/>
    </source>
</evidence>
<dbReference type="InterPro" id="IPR036034">
    <property type="entry name" value="PDZ_sf"/>
</dbReference>
<evidence type="ECO:0000256" key="2">
    <source>
        <dbReference type="ARBA" id="ARBA00004141"/>
    </source>
</evidence>
<organism evidence="13 14">
    <name type="scientific">Roseivirga echinicomitans</name>
    <dbReference type="NCBI Taxonomy" id="296218"/>
    <lineage>
        <taxon>Bacteria</taxon>
        <taxon>Pseudomonadati</taxon>
        <taxon>Bacteroidota</taxon>
        <taxon>Cytophagia</taxon>
        <taxon>Cytophagales</taxon>
        <taxon>Roseivirgaceae</taxon>
        <taxon>Roseivirga</taxon>
    </lineage>
</organism>
<evidence type="ECO:0000313" key="14">
    <source>
        <dbReference type="Proteomes" id="UP000075615"/>
    </source>
</evidence>
<evidence type="ECO:0000256" key="8">
    <source>
        <dbReference type="ARBA" id="ARBA00022989"/>
    </source>
</evidence>
<evidence type="ECO:0000259" key="12">
    <source>
        <dbReference type="Pfam" id="PF02163"/>
    </source>
</evidence>
<dbReference type="RefSeq" id="WP_068410125.1">
    <property type="nucleotide sequence ID" value="NZ_LRDB01000001.1"/>
</dbReference>
<evidence type="ECO:0000256" key="5">
    <source>
        <dbReference type="ARBA" id="ARBA00022692"/>
    </source>
</evidence>
<dbReference type="Gene3D" id="2.30.42.10">
    <property type="match status" value="1"/>
</dbReference>
<keyword evidence="7 11" id="KW-0862">Zinc</keyword>
<comment type="caution">
    <text evidence="13">The sequence shown here is derived from an EMBL/GenBank/DDBJ whole genome shotgun (WGS) entry which is preliminary data.</text>
</comment>
<evidence type="ECO:0000256" key="11">
    <source>
        <dbReference type="RuleBase" id="RU362031"/>
    </source>
</evidence>
<feature type="transmembrane region" description="Helical" evidence="11">
    <location>
        <begin position="360"/>
        <end position="382"/>
    </location>
</feature>
<keyword evidence="8 11" id="KW-1133">Transmembrane helix</keyword>
<evidence type="ECO:0000256" key="4">
    <source>
        <dbReference type="ARBA" id="ARBA00022670"/>
    </source>
</evidence>
<keyword evidence="5 11" id="KW-0812">Transmembrane</keyword>
<feature type="domain" description="Peptidase M50" evidence="12">
    <location>
        <begin position="10"/>
        <end position="420"/>
    </location>
</feature>
<dbReference type="SUPFAM" id="SSF50156">
    <property type="entry name" value="PDZ domain-like"/>
    <property type="match status" value="2"/>
</dbReference>
<dbReference type="PANTHER" id="PTHR42837">
    <property type="entry name" value="REGULATOR OF SIGMA-E PROTEASE RSEP"/>
    <property type="match status" value="1"/>
</dbReference>
<dbReference type="InterPro" id="IPR008915">
    <property type="entry name" value="Peptidase_M50"/>
</dbReference>
<dbReference type="Pfam" id="PF02163">
    <property type="entry name" value="Peptidase_M50"/>
    <property type="match status" value="1"/>
</dbReference>
<dbReference type="EC" id="3.4.24.-" evidence="11"/>
<dbReference type="GO" id="GO:0016020">
    <property type="term" value="C:membrane"/>
    <property type="evidence" value="ECO:0007669"/>
    <property type="project" value="UniProtKB-SubCell"/>
</dbReference>
<dbReference type="GO" id="GO:0006508">
    <property type="term" value="P:proteolysis"/>
    <property type="evidence" value="ECO:0007669"/>
    <property type="project" value="UniProtKB-KW"/>
</dbReference>
<keyword evidence="4 13" id="KW-0645">Protease</keyword>
<proteinExistence type="inferred from homology"/>
<keyword evidence="6 11" id="KW-0378">Hydrolase</keyword>
<dbReference type="GO" id="GO:0004222">
    <property type="term" value="F:metalloendopeptidase activity"/>
    <property type="evidence" value="ECO:0007669"/>
    <property type="project" value="InterPro"/>
</dbReference>
<feature type="transmembrane region" description="Helical" evidence="11">
    <location>
        <begin position="412"/>
        <end position="430"/>
    </location>
</feature>
<dbReference type="Proteomes" id="UP000075615">
    <property type="component" value="Unassembled WGS sequence"/>
</dbReference>
<dbReference type="AlphaFoldDB" id="A0A150XXG0"/>
<protein>
    <recommendedName>
        <fullName evidence="11">Zinc metalloprotease</fullName>
        <ecNumber evidence="11">3.4.24.-</ecNumber>
    </recommendedName>
</protein>
<dbReference type="NCBIfam" id="TIGR00054">
    <property type="entry name" value="RIP metalloprotease RseP"/>
    <property type="match status" value="1"/>
</dbReference>
<keyword evidence="11" id="KW-0479">Metal-binding</keyword>
<dbReference type="InterPro" id="IPR004387">
    <property type="entry name" value="Pept_M50_Zn"/>
</dbReference>
<reference evidence="13 14" key="1">
    <citation type="submission" date="2016-01" db="EMBL/GenBank/DDBJ databases">
        <title>Genome sequencing of Roseivirga echinicomitans KMM 6058.</title>
        <authorList>
            <person name="Selvaratnam C."/>
            <person name="Thevarajoo S."/>
            <person name="Goh K.M."/>
            <person name="Ee R."/>
            <person name="Chan K.-G."/>
            <person name="Chong C.S."/>
        </authorList>
    </citation>
    <scope>NUCLEOTIDE SEQUENCE [LARGE SCALE GENOMIC DNA]</scope>
    <source>
        <strain evidence="13 14">KMM 6058</strain>
    </source>
</reference>
<dbReference type="GO" id="GO:0046872">
    <property type="term" value="F:metal ion binding"/>
    <property type="evidence" value="ECO:0007669"/>
    <property type="project" value="UniProtKB-KW"/>
</dbReference>